<dbReference type="GO" id="GO:0022857">
    <property type="term" value="F:transmembrane transporter activity"/>
    <property type="evidence" value="ECO:0007669"/>
    <property type="project" value="InterPro"/>
</dbReference>
<evidence type="ECO:0000256" key="6">
    <source>
        <dbReference type="SAM" id="MobiDB-lite"/>
    </source>
</evidence>
<dbReference type="GO" id="GO:0016020">
    <property type="term" value="C:membrane"/>
    <property type="evidence" value="ECO:0007669"/>
    <property type="project" value="UniProtKB-SubCell"/>
</dbReference>
<evidence type="ECO:0000313" key="8">
    <source>
        <dbReference type="EMBL" id="KOS40469.1"/>
    </source>
</evidence>
<protein>
    <recommendedName>
        <fullName evidence="10">Amino acid permease/ SLC12A domain-containing protein</fullName>
    </recommendedName>
</protein>
<feature type="transmembrane region" description="Helical" evidence="7">
    <location>
        <begin position="74"/>
        <end position="99"/>
    </location>
</feature>
<name>A0A0M9WDJ3_9EURO</name>
<feature type="region of interest" description="Disordered" evidence="6">
    <location>
        <begin position="1"/>
        <end position="24"/>
    </location>
</feature>
<evidence type="ECO:0000256" key="5">
    <source>
        <dbReference type="ARBA" id="ARBA00023136"/>
    </source>
</evidence>
<dbReference type="Proteomes" id="UP000037696">
    <property type="component" value="Unassembled WGS sequence"/>
</dbReference>
<comment type="subcellular location">
    <subcellularLocation>
        <location evidence="1">Membrane</location>
        <topology evidence="1">Multi-pass membrane protein</topology>
    </subcellularLocation>
</comment>
<sequence>MPQMMENKEKEETAQAEDVSTGDSFDMQHIGSTRGRRKFSSLQLIGSAYTVTNSWLGVAGAFTTGITAAGSASIIYGLLLMFTVNLFVGIALSELISAMPNSGGQYYWVMRLAPKRYARGLSYMTGICNLFAAYCVTASSSIAVSSWVFGSAKLVYPDLAVNAWRIYLGAVGLNIIAAIVNLWQQVVSRSISIGLWLSLLVCISITIALPTASHDHTGIKFIFASLQNNSGWSSNAMAFIVGLINPNFAFAALDSATHLAEETPDPARNVPKAILFTVVIGFITSFPFACMLMYTLTDLTAVINTPTGVPLVELFRIAFRSDSAALATLSIVTVTYFFSLLPQQAYQARLCWAFSRDQGLPFSHLWSQVHPTSHVPLHAHLLCVCIVCLFGLLYIASTTAFNSLITGVITFPYLTYLAPCILSLVRGDEQPRGPFNAGRLGILSKIITVACCLFAIIMYSFPYQVPVTTSNMNYITAIYGVALVFGTVDWLFRARFEFAFDSGGVDHTQ</sequence>
<evidence type="ECO:0000256" key="4">
    <source>
        <dbReference type="ARBA" id="ARBA00022989"/>
    </source>
</evidence>
<feature type="transmembrane region" description="Helical" evidence="7">
    <location>
        <begin position="164"/>
        <end position="183"/>
    </location>
</feature>
<comment type="caution">
    <text evidence="8">The sequence shown here is derived from an EMBL/GenBank/DDBJ whole genome shotgun (WGS) entry which is preliminary data.</text>
</comment>
<dbReference type="Pfam" id="PF13520">
    <property type="entry name" value="AA_permease_2"/>
    <property type="match status" value="1"/>
</dbReference>
<reference evidence="8 9" key="1">
    <citation type="submission" date="2015-08" db="EMBL/GenBank/DDBJ databases">
        <title>Genome sequencing of Penicillium nordicum.</title>
        <authorList>
            <person name="Nguyen H.D."/>
            <person name="Seifert K.A."/>
        </authorList>
    </citation>
    <scope>NUCLEOTIDE SEQUENCE [LARGE SCALE GENOMIC DNA]</scope>
    <source>
        <strain evidence="8 9">DAOMC 185683</strain>
    </source>
</reference>
<dbReference type="EMBL" id="LHQQ01000162">
    <property type="protein sequence ID" value="KOS40469.1"/>
    <property type="molecule type" value="Genomic_DNA"/>
</dbReference>
<dbReference type="AlphaFoldDB" id="A0A0M9WDJ3"/>
<dbReference type="Gene3D" id="1.20.1740.10">
    <property type="entry name" value="Amino acid/polyamine transporter I"/>
    <property type="match status" value="1"/>
</dbReference>
<feature type="transmembrane region" description="Helical" evidence="7">
    <location>
        <begin position="317"/>
        <end position="339"/>
    </location>
</feature>
<feature type="transmembrane region" description="Helical" evidence="7">
    <location>
        <begin position="377"/>
        <end position="397"/>
    </location>
</feature>
<organism evidence="8 9">
    <name type="scientific">Penicillium nordicum</name>
    <dbReference type="NCBI Taxonomy" id="229535"/>
    <lineage>
        <taxon>Eukaryota</taxon>
        <taxon>Fungi</taxon>
        <taxon>Dikarya</taxon>
        <taxon>Ascomycota</taxon>
        <taxon>Pezizomycotina</taxon>
        <taxon>Eurotiomycetes</taxon>
        <taxon>Eurotiomycetidae</taxon>
        <taxon>Eurotiales</taxon>
        <taxon>Aspergillaceae</taxon>
        <taxon>Penicillium</taxon>
    </lineage>
</organism>
<dbReference type="OrthoDB" id="3257095at2759"/>
<feature type="transmembrane region" description="Helical" evidence="7">
    <location>
        <begin position="120"/>
        <end position="144"/>
    </location>
</feature>
<accession>A0A0M9WDJ3</accession>
<evidence type="ECO:0000256" key="3">
    <source>
        <dbReference type="ARBA" id="ARBA00022692"/>
    </source>
</evidence>
<feature type="transmembrane region" description="Helical" evidence="7">
    <location>
        <begin position="195"/>
        <end position="212"/>
    </location>
</feature>
<evidence type="ECO:0000256" key="2">
    <source>
        <dbReference type="ARBA" id="ARBA00022448"/>
    </source>
</evidence>
<keyword evidence="9" id="KW-1185">Reference proteome</keyword>
<keyword evidence="4 7" id="KW-1133">Transmembrane helix</keyword>
<feature type="transmembrane region" description="Helical" evidence="7">
    <location>
        <begin position="44"/>
        <end position="68"/>
    </location>
</feature>
<dbReference type="PANTHER" id="PTHR45649:SF7">
    <property type="entry name" value="CHOLINE TRANSPORT PROTEIN"/>
    <property type="match status" value="1"/>
</dbReference>
<feature type="transmembrane region" description="Helical" evidence="7">
    <location>
        <begin position="403"/>
        <end position="425"/>
    </location>
</feature>
<evidence type="ECO:0008006" key="10">
    <source>
        <dbReference type="Google" id="ProtNLM"/>
    </source>
</evidence>
<feature type="transmembrane region" description="Helical" evidence="7">
    <location>
        <begin position="274"/>
        <end position="297"/>
    </location>
</feature>
<feature type="transmembrane region" description="Helical" evidence="7">
    <location>
        <begin position="473"/>
        <end position="492"/>
    </location>
</feature>
<gene>
    <name evidence="8" type="ORF">ACN38_g8655</name>
</gene>
<evidence type="ECO:0000313" key="9">
    <source>
        <dbReference type="Proteomes" id="UP000037696"/>
    </source>
</evidence>
<proteinExistence type="predicted"/>
<feature type="transmembrane region" description="Helical" evidence="7">
    <location>
        <begin position="437"/>
        <end position="461"/>
    </location>
</feature>
<dbReference type="PIRSF" id="PIRSF006060">
    <property type="entry name" value="AA_transporter"/>
    <property type="match status" value="1"/>
</dbReference>
<dbReference type="PANTHER" id="PTHR45649">
    <property type="entry name" value="AMINO-ACID PERMEASE BAT1"/>
    <property type="match status" value="1"/>
</dbReference>
<evidence type="ECO:0000256" key="1">
    <source>
        <dbReference type="ARBA" id="ARBA00004141"/>
    </source>
</evidence>
<feature type="compositionally biased region" description="Basic and acidic residues" evidence="6">
    <location>
        <begin position="1"/>
        <end position="13"/>
    </location>
</feature>
<keyword evidence="5 7" id="KW-0472">Membrane</keyword>
<dbReference type="InterPro" id="IPR002293">
    <property type="entry name" value="AA/rel_permease1"/>
</dbReference>
<evidence type="ECO:0000256" key="7">
    <source>
        <dbReference type="SAM" id="Phobius"/>
    </source>
</evidence>
<keyword evidence="2" id="KW-0813">Transport</keyword>
<keyword evidence="3 7" id="KW-0812">Transmembrane</keyword>